<name>A0ABR2TJW0_9ROSI</name>
<comment type="caution">
    <text evidence="1">The sequence shown here is derived from an EMBL/GenBank/DDBJ whole genome shotgun (WGS) entry which is preliminary data.</text>
</comment>
<gene>
    <name evidence="1" type="ORF">V6N11_022655</name>
</gene>
<evidence type="ECO:0000313" key="2">
    <source>
        <dbReference type="Proteomes" id="UP001396334"/>
    </source>
</evidence>
<dbReference type="EMBL" id="JBBPBN010000005">
    <property type="protein sequence ID" value="KAK9037755.1"/>
    <property type="molecule type" value="Genomic_DNA"/>
</dbReference>
<organism evidence="1 2">
    <name type="scientific">Hibiscus sabdariffa</name>
    <name type="common">roselle</name>
    <dbReference type="NCBI Taxonomy" id="183260"/>
    <lineage>
        <taxon>Eukaryota</taxon>
        <taxon>Viridiplantae</taxon>
        <taxon>Streptophyta</taxon>
        <taxon>Embryophyta</taxon>
        <taxon>Tracheophyta</taxon>
        <taxon>Spermatophyta</taxon>
        <taxon>Magnoliopsida</taxon>
        <taxon>eudicotyledons</taxon>
        <taxon>Gunneridae</taxon>
        <taxon>Pentapetalae</taxon>
        <taxon>rosids</taxon>
        <taxon>malvids</taxon>
        <taxon>Malvales</taxon>
        <taxon>Malvaceae</taxon>
        <taxon>Malvoideae</taxon>
        <taxon>Hibiscus</taxon>
    </lineage>
</organism>
<accession>A0ABR2TJW0</accession>
<proteinExistence type="predicted"/>
<keyword evidence="2" id="KW-1185">Reference proteome</keyword>
<protein>
    <submittedName>
        <fullName evidence="1">Uncharacterized protein</fullName>
    </submittedName>
</protein>
<evidence type="ECO:0000313" key="1">
    <source>
        <dbReference type="EMBL" id="KAK9037755.1"/>
    </source>
</evidence>
<dbReference type="Proteomes" id="UP001396334">
    <property type="component" value="Unassembled WGS sequence"/>
</dbReference>
<sequence>MLQYKASRHEQLRVRFTIYLEQTLVQIVRETMSIEALAMAGVDYEVCGIKFEVWEHEELEKPPPYLLAEPNPGREDKKKMISSSGNNRFSINQLLAKAEMVELVQIIGPMKRVALTN</sequence>
<reference evidence="1 2" key="1">
    <citation type="journal article" date="2024" name="G3 (Bethesda)">
        <title>Genome assembly of Hibiscus sabdariffa L. provides insights into metabolisms of medicinal natural products.</title>
        <authorList>
            <person name="Kim T."/>
        </authorList>
    </citation>
    <scope>NUCLEOTIDE SEQUENCE [LARGE SCALE GENOMIC DNA]</scope>
    <source>
        <strain evidence="1">TK-2024</strain>
        <tissue evidence="1">Old leaves</tissue>
    </source>
</reference>